<accession>A0A0S2IY12</accession>
<dbReference type="PANTHER" id="PTHR33542:SF3">
    <property type="entry name" value="SIROHYDROCHLORIN FERROCHELATASE, CHLOROPLASTIC"/>
    <property type="match status" value="1"/>
</dbReference>
<dbReference type="Gene3D" id="3.40.50.1400">
    <property type="match status" value="2"/>
</dbReference>
<keyword evidence="1" id="KW-0479">Metal-binding</keyword>
<dbReference type="PANTHER" id="PTHR33542">
    <property type="entry name" value="SIROHYDROCHLORIN FERROCHELATASE, CHLOROPLASTIC"/>
    <property type="match status" value="1"/>
</dbReference>
<evidence type="ECO:0000256" key="1">
    <source>
        <dbReference type="ARBA" id="ARBA00022723"/>
    </source>
</evidence>
<dbReference type="GO" id="GO:0046872">
    <property type="term" value="F:metal ion binding"/>
    <property type="evidence" value="ECO:0007669"/>
    <property type="project" value="UniProtKB-KW"/>
</dbReference>
<organism evidence="3">
    <name type="scientific">Leptospira borgpetersenii serovar Ballum</name>
    <dbReference type="NCBI Taxonomy" id="280505"/>
    <lineage>
        <taxon>Bacteria</taxon>
        <taxon>Pseudomonadati</taxon>
        <taxon>Spirochaetota</taxon>
        <taxon>Spirochaetia</taxon>
        <taxon>Leptospirales</taxon>
        <taxon>Leptospiraceae</taxon>
        <taxon>Leptospira</taxon>
    </lineage>
</organism>
<proteinExistence type="predicted"/>
<dbReference type="InterPro" id="IPR036249">
    <property type="entry name" value="Thioredoxin-like_sf"/>
</dbReference>
<dbReference type="Pfam" id="PF01903">
    <property type="entry name" value="CbiX"/>
    <property type="match status" value="2"/>
</dbReference>
<dbReference type="GO" id="GO:0016829">
    <property type="term" value="F:lyase activity"/>
    <property type="evidence" value="ECO:0007669"/>
    <property type="project" value="UniProtKB-KW"/>
</dbReference>
<sequence>MYAVSTSASQKKVSRNILGIFIVGHGSRDLSSSAEFEAFVEGYRKLHPEYEIDIGYVELAEPVFKTALLEFAKTRNRILIFPLFLFASNHVKNDIPLILSDLKEKFPNHQFISAMPLGIHENITKLLSIRSKESGIFKEESKSKTGVIVVSRGTSDADSNGNFYKAVRFFEESNSFLFVKPSFIGITKPLLHESIEMSAKLRPDRLLILPYFLFNGKLIRKISYITKEYSLKYPWIKIETASHFGPDPILYPILDERIAQALSGKDALPCDNCEYRVSIPGLKNKVGGLNSLLWSMRHLETHTQAAPHEFPHRNLIKHVYICESTDCASKGSISLIHRIRSCIKKYGKQTDFRVSKSSCLGRCGEGPTLVVYPDGIWYQRVNENDAEEIVTEHLFNDRLVARLVDNIMQ</sequence>
<dbReference type="Proteomes" id="UP000058857">
    <property type="component" value="Chromosome 2"/>
</dbReference>
<dbReference type="EMBL" id="CP012030">
    <property type="protein sequence ID" value="ALO28381.1"/>
    <property type="molecule type" value="Genomic_DNA"/>
</dbReference>
<dbReference type="CDD" id="cd03414">
    <property type="entry name" value="CbiX_SirB_C"/>
    <property type="match status" value="1"/>
</dbReference>
<dbReference type="InterPro" id="IPR050963">
    <property type="entry name" value="Sirohydro_Cobaltochel/CbiX"/>
</dbReference>
<reference evidence="3 4" key="1">
    <citation type="journal article" date="2015" name="PLoS Negl. Trop. Dis.">
        <title>Distribution of Plasmids in Distinct Leptospira Pathogenic Species.</title>
        <authorList>
            <person name="Wang Y."/>
            <person name="Zhuang X."/>
            <person name="Zhong Y."/>
            <person name="Zhang C."/>
            <person name="Zhang Y."/>
            <person name="Zeng L."/>
            <person name="Zhu Y."/>
            <person name="He P."/>
            <person name="Dong K."/>
            <person name="Pal U."/>
            <person name="Guo X."/>
            <person name="Qin J."/>
        </authorList>
    </citation>
    <scope>NUCLEOTIDE SEQUENCE [LARGE SCALE GENOMIC DNA]</scope>
    <source>
        <strain evidence="3 4">56604</strain>
    </source>
</reference>
<dbReference type="Gene3D" id="3.40.30.10">
    <property type="entry name" value="Glutaredoxin"/>
    <property type="match status" value="1"/>
</dbReference>
<dbReference type="SUPFAM" id="SSF52833">
    <property type="entry name" value="Thioredoxin-like"/>
    <property type="match status" value="1"/>
</dbReference>
<protein>
    <submittedName>
        <fullName evidence="3">Sirohydrochlorin cobaltochelatase</fullName>
    </submittedName>
</protein>
<dbReference type="RefSeq" id="WP_002732117.1">
    <property type="nucleotide sequence ID" value="NZ_CP012030.1"/>
</dbReference>
<name>A0A0S2IY12_LEPBO</name>
<dbReference type="SUPFAM" id="SSF53800">
    <property type="entry name" value="Chelatase"/>
    <property type="match status" value="1"/>
</dbReference>
<evidence type="ECO:0000313" key="4">
    <source>
        <dbReference type="Proteomes" id="UP000058857"/>
    </source>
</evidence>
<dbReference type="AlphaFoldDB" id="A0A0S2IY12"/>
<gene>
    <name evidence="3" type="ORF">LBBP_04266</name>
</gene>
<dbReference type="CDD" id="cd03416">
    <property type="entry name" value="CbiX_SirB_N"/>
    <property type="match status" value="1"/>
</dbReference>
<dbReference type="PATRIC" id="fig|280505.15.peg.4153"/>
<evidence type="ECO:0000313" key="3">
    <source>
        <dbReference type="EMBL" id="ALO28381.1"/>
    </source>
</evidence>
<dbReference type="Pfam" id="PF01257">
    <property type="entry name" value="2Fe-2S_thioredx"/>
    <property type="match status" value="1"/>
</dbReference>
<dbReference type="GeneID" id="61175562"/>
<dbReference type="CDD" id="cd02980">
    <property type="entry name" value="TRX_Fd_family"/>
    <property type="match status" value="1"/>
</dbReference>
<keyword evidence="2" id="KW-0456">Lyase</keyword>
<evidence type="ECO:0000256" key="2">
    <source>
        <dbReference type="ARBA" id="ARBA00023239"/>
    </source>
</evidence>
<dbReference type="InterPro" id="IPR002762">
    <property type="entry name" value="CbiX-like"/>
</dbReference>